<dbReference type="Pfam" id="PF22151">
    <property type="entry name" value="Fer4_NDSU1"/>
    <property type="match status" value="1"/>
</dbReference>
<dbReference type="GO" id="GO:0016651">
    <property type="term" value="F:oxidoreductase activity, acting on NAD(P)H"/>
    <property type="evidence" value="ECO:0007669"/>
    <property type="project" value="InterPro"/>
</dbReference>
<dbReference type="GO" id="GO:0008137">
    <property type="term" value="F:NADH dehydrogenase (ubiquinone) activity"/>
    <property type="evidence" value="ECO:0007669"/>
    <property type="project" value="UniProtKB-EC"/>
</dbReference>
<evidence type="ECO:0000256" key="12">
    <source>
        <dbReference type="RuleBase" id="RU004523"/>
    </source>
</evidence>
<accession>A0AAV7JYN2</accession>
<dbReference type="GO" id="GO:0042773">
    <property type="term" value="P:ATP synthesis coupled electron transport"/>
    <property type="evidence" value="ECO:0007669"/>
    <property type="project" value="InterPro"/>
</dbReference>
<keyword evidence="5" id="KW-0479">Metal-binding</keyword>
<sequence>MLARALLRRVFLPRYNRSLSQSPRLLQVQEAPKLLSVWIDDKMVQVEPGTTVLQACAVAGVEIPRYCYHERLSVAGNCRMCLVEVEKSAKPIASCAMPVMEGMKVHPHSDISKRAREGVMEFLLVNHPLDCPICDQGGECDLQDQSMAFGSDRSRFVDNAFGGKRAVEDKEVGPLIKTIMTRCIHCTRCIRFAGEIAGVQDLGTTGRGGDMQVGTYVEKMFKSELSGNVIDLCPVGALTAKPYAFTYRSWELRRTESIDVLDGVGSNIVVNTRGEHVMRILPRLNESVNEEWISDKTRFAFDGLFAQRLTVPLARDATGQLRSCSWEDVLSRVSGKLVSIQNPANEVVGVAGALADCESMVCLKDLFNKLGSESLYSETPVHIGSCGNDLRSGYILRAGISALEEADLILLVGTNPRYEATLINARIRKGYIHNECEIAVIGPYMDLSYQHEHLGDDPAVFSGMIRGTHPFGKKFSRAAKPVIIVGEGVLARDDGAYINNQIYMLSRLSPVHGSDWKIVNYLHTTASQVGSMDIGYNTADLPDLSSTRLLYLLSADSVDVTRDQLPTDCLVVYQGHHGDKGAHIADVILPGAAYTEKEATYVNTEGRAQVTQAAVKPPGEARDDWSIIRALSEYAGHTLAYDNIDELRERMAEISPTLVNIDTKQDSCFHSLCVELLYRTSPKHKPYQTPISVKLNSLADFYMTDPISRASKTMAQCVQAVKQADKN</sequence>
<feature type="domain" description="2Fe-2S ferredoxin-type" evidence="13">
    <location>
        <begin position="33"/>
        <end position="111"/>
    </location>
</feature>
<comment type="cofactor">
    <cofactor evidence="1">
        <name>[4Fe-4S] cluster</name>
        <dbReference type="ChEBI" id="CHEBI:49883"/>
    </cofactor>
</comment>
<dbReference type="SMART" id="SM00929">
    <property type="entry name" value="NADH-G_4Fe-4S_3"/>
    <property type="match status" value="1"/>
</dbReference>
<feature type="domain" description="4Fe-4S Mo/W bis-MGD-type" evidence="14">
    <location>
        <begin position="252"/>
        <end position="308"/>
    </location>
</feature>
<evidence type="ECO:0000256" key="9">
    <source>
        <dbReference type="ARBA" id="ARBA00023027"/>
    </source>
</evidence>
<evidence type="ECO:0000256" key="10">
    <source>
        <dbReference type="ARBA" id="ARBA00034078"/>
    </source>
</evidence>
<evidence type="ECO:0000256" key="7">
    <source>
        <dbReference type="ARBA" id="ARBA00023004"/>
    </source>
</evidence>
<proteinExistence type="inferred from homology"/>
<dbReference type="GO" id="GO:0046872">
    <property type="term" value="F:metal ion binding"/>
    <property type="evidence" value="ECO:0007669"/>
    <property type="project" value="UniProtKB-KW"/>
</dbReference>
<keyword evidence="17" id="KW-1185">Reference proteome</keyword>
<dbReference type="InterPro" id="IPR015405">
    <property type="entry name" value="NDUFS1-like_C"/>
</dbReference>
<evidence type="ECO:0000256" key="5">
    <source>
        <dbReference type="ARBA" id="ARBA00022723"/>
    </source>
</evidence>
<comment type="similarity">
    <text evidence="2 12">Belongs to the complex I 75 kDa subunit family.</text>
</comment>
<evidence type="ECO:0000256" key="1">
    <source>
        <dbReference type="ARBA" id="ARBA00001966"/>
    </source>
</evidence>
<dbReference type="Gene3D" id="3.10.20.740">
    <property type="match status" value="1"/>
</dbReference>
<evidence type="ECO:0000256" key="4">
    <source>
        <dbReference type="ARBA" id="ARBA00022485"/>
    </source>
</evidence>
<dbReference type="SUPFAM" id="SSF54862">
    <property type="entry name" value="4Fe-4S ferredoxins"/>
    <property type="match status" value="1"/>
</dbReference>
<dbReference type="CDD" id="cd02773">
    <property type="entry name" value="MopB_Res-Cmplx1_Nad11"/>
    <property type="match status" value="1"/>
</dbReference>
<dbReference type="GO" id="GO:0005743">
    <property type="term" value="C:mitochondrial inner membrane"/>
    <property type="evidence" value="ECO:0007669"/>
    <property type="project" value="UniProtKB-ARBA"/>
</dbReference>
<dbReference type="Proteomes" id="UP001165289">
    <property type="component" value="Unassembled WGS sequence"/>
</dbReference>
<dbReference type="InterPro" id="IPR050123">
    <property type="entry name" value="Prok_molybdopt-oxidoreductase"/>
</dbReference>
<dbReference type="Pfam" id="PF22117">
    <property type="entry name" value="Fer4_Nqo3"/>
    <property type="match status" value="1"/>
</dbReference>
<comment type="cofactor">
    <cofactor evidence="10">
        <name>[2Fe-2S] cluster</name>
        <dbReference type="ChEBI" id="CHEBI:190135"/>
    </cofactor>
</comment>
<evidence type="ECO:0000256" key="6">
    <source>
        <dbReference type="ARBA" id="ARBA00022967"/>
    </source>
</evidence>
<dbReference type="Pfam" id="PF09326">
    <property type="entry name" value="NADH_dhqG_C"/>
    <property type="match status" value="1"/>
</dbReference>
<dbReference type="PROSITE" id="PS00642">
    <property type="entry name" value="COMPLEX1_75K_2"/>
    <property type="match status" value="1"/>
</dbReference>
<dbReference type="Pfam" id="PF13510">
    <property type="entry name" value="Fer2_4"/>
    <property type="match status" value="1"/>
</dbReference>
<dbReference type="Gene3D" id="3.30.200.210">
    <property type="match status" value="1"/>
</dbReference>
<keyword evidence="4" id="KW-0004">4Fe-4S</keyword>
<evidence type="ECO:0000256" key="3">
    <source>
        <dbReference type="ARBA" id="ARBA00013888"/>
    </source>
</evidence>
<dbReference type="InterPro" id="IPR036010">
    <property type="entry name" value="2Fe-2S_ferredoxin-like_sf"/>
</dbReference>
<dbReference type="FunFam" id="3.40.50.740:FF:000012">
    <property type="entry name" value="NADH dehydrogenase [ubiquinone] iron-sulfur protein 1 mitochondrial"/>
    <property type="match status" value="1"/>
</dbReference>
<dbReference type="PANTHER" id="PTHR43105">
    <property type="entry name" value="RESPIRATORY NITRATE REDUCTASE"/>
    <property type="match status" value="1"/>
</dbReference>
<evidence type="ECO:0000259" key="15">
    <source>
        <dbReference type="PROSITE" id="PS51839"/>
    </source>
</evidence>
<dbReference type="InterPro" id="IPR006656">
    <property type="entry name" value="Mopterin_OxRdtase"/>
</dbReference>
<dbReference type="PROSITE" id="PS00643">
    <property type="entry name" value="COMPLEX1_75K_3"/>
    <property type="match status" value="1"/>
</dbReference>
<dbReference type="PANTHER" id="PTHR43105:SF13">
    <property type="entry name" value="NADH-UBIQUINONE OXIDOREDUCTASE 75 KDA SUBUNIT, MITOCHONDRIAL"/>
    <property type="match status" value="1"/>
</dbReference>
<evidence type="ECO:0000259" key="14">
    <source>
        <dbReference type="PROSITE" id="PS51669"/>
    </source>
</evidence>
<comment type="catalytic activity">
    <reaction evidence="11">
        <text>a ubiquinone + NADH + 5 H(+)(in) = a ubiquinol + NAD(+) + 4 H(+)(out)</text>
        <dbReference type="Rhea" id="RHEA:29091"/>
        <dbReference type="Rhea" id="RHEA-COMP:9565"/>
        <dbReference type="Rhea" id="RHEA-COMP:9566"/>
        <dbReference type="ChEBI" id="CHEBI:15378"/>
        <dbReference type="ChEBI" id="CHEBI:16389"/>
        <dbReference type="ChEBI" id="CHEBI:17976"/>
        <dbReference type="ChEBI" id="CHEBI:57540"/>
        <dbReference type="ChEBI" id="CHEBI:57945"/>
        <dbReference type="EC" id="7.1.1.2"/>
    </reaction>
</comment>
<dbReference type="PROSITE" id="PS51085">
    <property type="entry name" value="2FE2S_FER_2"/>
    <property type="match status" value="1"/>
</dbReference>
<evidence type="ECO:0000313" key="16">
    <source>
        <dbReference type="EMBL" id="KAI6653768.1"/>
    </source>
</evidence>
<dbReference type="InterPro" id="IPR001041">
    <property type="entry name" value="2Fe-2S_ferredoxin-type"/>
</dbReference>
<feature type="domain" description="4Fe-4S His(Cys)3-ligated-type" evidence="15">
    <location>
        <begin position="111"/>
        <end position="150"/>
    </location>
</feature>
<evidence type="ECO:0000256" key="11">
    <source>
        <dbReference type="ARBA" id="ARBA00049551"/>
    </source>
</evidence>
<dbReference type="InterPro" id="IPR019574">
    <property type="entry name" value="NADH_UbQ_OxRdtase_Gsu_4Fe4S-bd"/>
</dbReference>
<keyword evidence="7" id="KW-0408">Iron</keyword>
<dbReference type="Gene3D" id="3.40.50.740">
    <property type="match status" value="1"/>
</dbReference>
<dbReference type="SUPFAM" id="SSF53706">
    <property type="entry name" value="Formate dehydrogenase/DMSO reductase, domains 1-3"/>
    <property type="match status" value="1"/>
</dbReference>
<dbReference type="NCBIfam" id="TIGR01973">
    <property type="entry name" value="NuoG"/>
    <property type="match status" value="1"/>
</dbReference>
<dbReference type="FunFam" id="3.30.200.210:FF:000002">
    <property type="entry name" value="NADH-ubiquinone oxidoreductase 75 kDa subunit"/>
    <property type="match status" value="1"/>
</dbReference>
<reference evidence="16 17" key="1">
    <citation type="journal article" date="2023" name="BMC Biol.">
        <title>The compact genome of the sponge Oopsacas minuta (Hexactinellida) is lacking key metazoan core genes.</title>
        <authorList>
            <person name="Santini S."/>
            <person name="Schenkelaars Q."/>
            <person name="Jourda C."/>
            <person name="Duchesne M."/>
            <person name="Belahbib H."/>
            <person name="Rocher C."/>
            <person name="Selva M."/>
            <person name="Riesgo A."/>
            <person name="Vervoort M."/>
            <person name="Leys S.P."/>
            <person name="Kodjabachian L."/>
            <person name="Le Bivic A."/>
            <person name="Borchiellini C."/>
            <person name="Claverie J.M."/>
            <person name="Renard E."/>
        </authorList>
    </citation>
    <scope>NUCLEOTIDE SEQUENCE [LARGE SCALE GENOMIC DNA]</scope>
    <source>
        <strain evidence="16">SPO-2</strain>
    </source>
</reference>
<dbReference type="PROSITE" id="PS51669">
    <property type="entry name" value="4FE4S_MOW_BIS_MGD"/>
    <property type="match status" value="1"/>
</dbReference>
<dbReference type="EMBL" id="JAKMXF010000255">
    <property type="protein sequence ID" value="KAI6653768.1"/>
    <property type="molecule type" value="Genomic_DNA"/>
</dbReference>
<evidence type="ECO:0000313" key="17">
    <source>
        <dbReference type="Proteomes" id="UP001165289"/>
    </source>
</evidence>
<protein>
    <recommendedName>
        <fullName evidence="3">NADH-ubiquinone oxidoreductase 75 kDa subunit, mitochondrial</fullName>
    </recommendedName>
</protein>
<gene>
    <name evidence="16" type="ORF">LOD99_3272</name>
</gene>
<dbReference type="InterPro" id="IPR010228">
    <property type="entry name" value="NADH_UbQ_OxRdtase_Gsu"/>
</dbReference>
<dbReference type="InterPro" id="IPR006963">
    <property type="entry name" value="Mopterin_OxRdtase_4Fe-4S_dom"/>
</dbReference>
<comment type="caution">
    <text evidence="16">The sequence shown here is derived from an EMBL/GenBank/DDBJ whole genome shotgun (WGS) entry which is preliminary data.</text>
</comment>
<dbReference type="FunFam" id="3.30.70.20:FF:000002">
    <property type="entry name" value="NADH-ubiquinone oxidoreductase 75 kDa subunit"/>
    <property type="match status" value="1"/>
</dbReference>
<dbReference type="FunFam" id="3.10.20.740:FF:000001">
    <property type="entry name" value="NADH-quinone oxidoreductase subunit G"/>
    <property type="match status" value="1"/>
</dbReference>
<dbReference type="Pfam" id="PF00384">
    <property type="entry name" value="Molybdopterin"/>
    <property type="match status" value="1"/>
</dbReference>
<keyword evidence="9" id="KW-0520">NAD</keyword>
<keyword evidence="8" id="KW-0411">Iron-sulfur</keyword>
<dbReference type="Gene3D" id="3.30.70.20">
    <property type="match status" value="1"/>
</dbReference>
<dbReference type="GO" id="GO:0045271">
    <property type="term" value="C:respiratory chain complex I"/>
    <property type="evidence" value="ECO:0007669"/>
    <property type="project" value="UniProtKB-ARBA"/>
</dbReference>
<dbReference type="AlphaFoldDB" id="A0AAV7JYN2"/>
<evidence type="ECO:0000256" key="2">
    <source>
        <dbReference type="ARBA" id="ARBA00005404"/>
    </source>
</evidence>
<name>A0AAV7JYN2_9METZ</name>
<organism evidence="16 17">
    <name type="scientific">Oopsacas minuta</name>
    <dbReference type="NCBI Taxonomy" id="111878"/>
    <lineage>
        <taxon>Eukaryota</taxon>
        <taxon>Metazoa</taxon>
        <taxon>Porifera</taxon>
        <taxon>Hexactinellida</taxon>
        <taxon>Hexasterophora</taxon>
        <taxon>Lyssacinosida</taxon>
        <taxon>Leucopsacidae</taxon>
        <taxon>Oopsacas</taxon>
    </lineage>
</organism>
<dbReference type="PROSITE" id="PS51839">
    <property type="entry name" value="4FE4S_HC3"/>
    <property type="match status" value="1"/>
</dbReference>
<dbReference type="GO" id="GO:0051539">
    <property type="term" value="F:4 iron, 4 sulfur cluster binding"/>
    <property type="evidence" value="ECO:0007669"/>
    <property type="project" value="UniProtKB-KW"/>
</dbReference>
<keyword evidence="6" id="KW-1278">Translocase</keyword>
<dbReference type="CDD" id="cd00207">
    <property type="entry name" value="fer2"/>
    <property type="match status" value="1"/>
</dbReference>
<dbReference type="InterPro" id="IPR000283">
    <property type="entry name" value="NADH_UbQ_OxRdtase_75kDa_su_CS"/>
</dbReference>
<dbReference type="InterPro" id="IPR054351">
    <property type="entry name" value="NADH_UbQ_OxRdtase_ferredoxin"/>
</dbReference>
<dbReference type="SUPFAM" id="SSF54292">
    <property type="entry name" value="2Fe-2S ferredoxin-like"/>
    <property type="match status" value="1"/>
</dbReference>
<evidence type="ECO:0000256" key="8">
    <source>
        <dbReference type="ARBA" id="ARBA00023014"/>
    </source>
</evidence>
<evidence type="ECO:0000259" key="13">
    <source>
        <dbReference type="PROSITE" id="PS51085"/>
    </source>
</evidence>
<dbReference type="Pfam" id="PF10588">
    <property type="entry name" value="NADH-G_4Fe-4S_3"/>
    <property type="match status" value="1"/>
</dbReference>
<dbReference type="PROSITE" id="PS00641">
    <property type="entry name" value="COMPLEX1_75K_1"/>
    <property type="match status" value="1"/>
</dbReference>